<dbReference type="AlphaFoldDB" id="A0A0H2U392"/>
<sequence length="97" mass="10598">RVHDAALAVDGVGDTPPRRHLLLGPEAGEVLVAHVPRRNDDALGDEERPWHGGALLVSSSTRYRVMGARARRWASRDLPSFRGVKSLDDMAAVYGDE</sequence>
<accession>A0A0H2U392</accession>
<protein>
    <submittedName>
        <fullName evidence="1">Uncharacterized protein</fullName>
    </submittedName>
</protein>
<gene>
    <name evidence="1" type="ORF">MAPG_09286</name>
</gene>
<reference evidence="1" key="1">
    <citation type="submission" date="2010-05" db="EMBL/GenBank/DDBJ databases">
        <title>The Genome Sequence of Magnaporthe poae strain ATCC 64411.</title>
        <authorList>
            <consortium name="The Broad Institute Genome Sequencing Platform"/>
            <consortium name="Broad Institute Genome Sequencing Center for Infectious Disease"/>
            <person name="Ma L.-J."/>
            <person name="Dead R."/>
            <person name="Young S."/>
            <person name="Zeng Q."/>
            <person name="Koehrsen M."/>
            <person name="Alvarado L."/>
            <person name="Berlin A."/>
            <person name="Chapman S.B."/>
            <person name="Chen Z."/>
            <person name="Freedman E."/>
            <person name="Gellesch M."/>
            <person name="Goldberg J."/>
            <person name="Griggs A."/>
            <person name="Gujja S."/>
            <person name="Heilman E.R."/>
            <person name="Heiman D."/>
            <person name="Hepburn T."/>
            <person name="Howarth C."/>
            <person name="Jen D."/>
            <person name="Larson L."/>
            <person name="Mehta T."/>
            <person name="Neiman D."/>
            <person name="Pearson M."/>
            <person name="Roberts A."/>
            <person name="Saif S."/>
            <person name="Shea T."/>
            <person name="Shenoy N."/>
            <person name="Sisk P."/>
            <person name="Stolte C."/>
            <person name="Sykes S."/>
            <person name="Walk T."/>
            <person name="White J."/>
            <person name="Yandava C."/>
            <person name="Haas B."/>
            <person name="Nusbaum C."/>
            <person name="Birren B."/>
        </authorList>
    </citation>
    <scope>NUCLEOTIDE SEQUENCE</scope>
    <source>
        <strain evidence="1">ATCC 64411</strain>
    </source>
</reference>
<feature type="non-terminal residue" evidence="1">
    <location>
        <position position="1"/>
    </location>
</feature>
<reference evidence="1" key="2">
    <citation type="submission" date="2011-03" db="EMBL/GenBank/DDBJ databases">
        <title>Annotation of Magnaporthe poae ATCC 64411.</title>
        <authorList>
            <person name="Ma L.-J."/>
            <person name="Dead R."/>
            <person name="Young S.K."/>
            <person name="Zeng Q."/>
            <person name="Gargeya S."/>
            <person name="Fitzgerald M."/>
            <person name="Haas B."/>
            <person name="Abouelleil A."/>
            <person name="Alvarado L."/>
            <person name="Arachchi H.M."/>
            <person name="Berlin A."/>
            <person name="Brown A."/>
            <person name="Chapman S.B."/>
            <person name="Chen Z."/>
            <person name="Dunbar C."/>
            <person name="Freedman E."/>
            <person name="Gearin G."/>
            <person name="Gellesch M."/>
            <person name="Goldberg J."/>
            <person name="Griggs A."/>
            <person name="Gujja S."/>
            <person name="Heiman D."/>
            <person name="Howarth C."/>
            <person name="Larson L."/>
            <person name="Lui A."/>
            <person name="MacDonald P.J.P."/>
            <person name="Mehta T."/>
            <person name="Montmayeur A."/>
            <person name="Murphy C."/>
            <person name="Neiman D."/>
            <person name="Pearson M."/>
            <person name="Priest M."/>
            <person name="Roberts A."/>
            <person name="Saif S."/>
            <person name="Shea T."/>
            <person name="Shenoy N."/>
            <person name="Sisk P."/>
            <person name="Stolte C."/>
            <person name="Sykes S."/>
            <person name="Yandava C."/>
            <person name="Wortman J."/>
            <person name="Nusbaum C."/>
            <person name="Birren B."/>
        </authorList>
    </citation>
    <scope>NUCLEOTIDE SEQUENCE</scope>
    <source>
        <strain evidence="1">ATCC 64411</strain>
    </source>
</reference>
<dbReference type="EMBL" id="GL876974">
    <property type="protein sequence ID" value="KLU90322.1"/>
    <property type="molecule type" value="Genomic_DNA"/>
</dbReference>
<dbReference type="VEuPathDB" id="FungiDB:MAPG_09286"/>
<name>A0A0H2U392_MAGP6</name>
<proteinExistence type="predicted"/>
<organism evidence="1">
    <name type="scientific">Magnaporthiopsis poae (strain ATCC 64411 / 73-15)</name>
    <name type="common">Kentucky bluegrass fungus</name>
    <name type="synonym">Magnaporthe poae</name>
    <dbReference type="NCBI Taxonomy" id="644358"/>
    <lineage>
        <taxon>Eukaryota</taxon>
        <taxon>Fungi</taxon>
        <taxon>Dikarya</taxon>
        <taxon>Ascomycota</taxon>
        <taxon>Pezizomycotina</taxon>
        <taxon>Sordariomycetes</taxon>
        <taxon>Sordariomycetidae</taxon>
        <taxon>Magnaporthales</taxon>
        <taxon>Magnaporthaceae</taxon>
        <taxon>Magnaporthiopsis</taxon>
    </lineage>
</organism>
<evidence type="ECO:0000313" key="1">
    <source>
        <dbReference type="EMBL" id="KLU90322.1"/>
    </source>
</evidence>